<dbReference type="InterPro" id="IPR023408">
    <property type="entry name" value="MscS_beta-dom_sf"/>
</dbReference>
<dbReference type="InterPro" id="IPR049278">
    <property type="entry name" value="MS_channel_C"/>
</dbReference>
<protein>
    <submittedName>
        <fullName evidence="10">Mechanosensitive ion channel family protein</fullName>
    </submittedName>
</protein>
<comment type="subcellular location">
    <subcellularLocation>
        <location evidence="1">Cell membrane</location>
        <topology evidence="1">Multi-pass membrane protein</topology>
    </subcellularLocation>
</comment>
<feature type="domain" description="Mechanosensitive ion channel MscS C-terminal" evidence="9">
    <location>
        <begin position="184"/>
        <end position="274"/>
    </location>
</feature>
<evidence type="ECO:0000256" key="5">
    <source>
        <dbReference type="ARBA" id="ARBA00022989"/>
    </source>
</evidence>
<dbReference type="SUPFAM" id="SSF82689">
    <property type="entry name" value="Mechanosensitive channel protein MscS (YggB), C-terminal domain"/>
    <property type="match status" value="1"/>
</dbReference>
<keyword evidence="11" id="KW-1185">Reference proteome</keyword>
<evidence type="ECO:0000256" key="4">
    <source>
        <dbReference type="ARBA" id="ARBA00022692"/>
    </source>
</evidence>
<evidence type="ECO:0000256" key="7">
    <source>
        <dbReference type="SAM" id="Phobius"/>
    </source>
</evidence>
<accession>A0ABW5JLX6</accession>
<dbReference type="RefSeq" id="WP_390303698.1">
    <property type="nucleotide sequence ID" value="NZ_JBHULI010000025.1"/>
</dbReference>
<dbReference type="Pfam" id="PF00924">
    <property type="entry name" value="MS_channel_2nd"/>
    <property type="match status" value="1"/>
</dbReference>
<dbReference type="Proteomes" id="UP001597460">
    <property type="component" value="Unassembled WGS sequence"/>
</dbReference>
<evidence type="ECO:0000256" key="3">
    <source>
        <dbReference type="ARBA" id="ARBA00022475"/>
    </source>
</evidence>
<dbReference type="InterPro" id="IPR010920">
    <property type="entry name" value="LSM_dom_sf"/>
</dbReference>
<dbReference type="Pfam" id="PF21082">
    <property type="entry name" value="MS_channel_3rd"/>
    <property type="match status" value="1"/>
</dbReference>
<feature type="domain" description="Mechanosensitive ion channel MscS" evidence="8">
    <location>
        <begin position="108"/>
        <end position="173"/>
    </location>
</feature>
<comment type="similarity">
    <text evidence="2">Belongs to the MscS (TC 1.A.23) family.</text>
</comment>
<evidence type="ECO:0000313" key="10">
    <source>
        <dbReference type="EMBL" id="MFD2533423.1"/>
    </source>
</evidence>
<dbReference type="EMBL" id="JBHULI010000025">
    <property type="protein sequence ID" value="MFD2533423.1"/>
    <property type="molecule type" value="Genomic_DNA"/>
</dbReference>
<dbReference type="InterPro" id="IPR006685">
    <property type="entry name" value="MscS_channel_2nd"/>
</dbReference>
<name>A0ABW5JLX6_9BACT</name>
<evidence type="ECO:0000313" key="11">
    <source>
        <dbReference type="Proteomes" id="UP001597460"/>
    </source>
</evidence>
<sequence>MSELLSPYISEVWHLPILIGGIILMTIVVASVTTRIINVMIRKNREIEDNADVTNLVFFKRSVIVLIYLTGISFAIYMIPQLRVIAASLLAGAGLFAIAIGFASQAALANVIGGLFIVMFKPYKIGDRIQVRTDLSGVVEDINLRHTVIRNFENKRIIIPNSVISNEVVVNSNYEDNKICKWIDMGISYDSDIDLAKSIMKDEILKHPLFVDNRTEEQIEEGEDIVPVRVIMMGESSVNLRAWSWAENPPDAFVMGCDLLESIKKRFDKEGIEIPFPHRTLVYKNPKPDSSEEMP</sequence>
<dbReference type="PANTHER" id="PTHR30221">
    <property type="entry name" value="SMALL-CONDUCTANCE MECHANOSENSITIVE CHANNEL"/>
    <property type="match status" value="1"/>
</dbReference>
<feature type="transmembrane region" description="Helical" evidence="7">
    <location>
        <begin position="85"/>
        <end position="118"/>
    </location>
</feature>
<comment type="caution">
    <text evidence="10">The sequence shown here is derived from an EMBL/GenBank/DDBJ whole genome shotgun (WGS) entry which is preliminary data.</text>
</comment>
<proteinExistence type="inferred from homology"/>
<evidence type="ECO:0000256" key="6">
    <source>
        <dbReference type="ARBA" id="ARBA00023136"/>
    </source>
</evidence>
<evidence type="ECO:0000256" key="1">
    <source>
        <dbReference type="ARBA" id="ARBA00004651"/>
    </source>
</evidence>
<evidence type="ECO:0000259" key="8">
    <source>
        <dbReference type="Pfam" id="PF00924"/>
    </source>
</evidence>
<dbReference type="InterPro" id="IPR011066">
    <property type="entry name" value="MscS_channel_C_sf"/>
</dbReference>
<evidence type="ECO:0000259" key="9">
    <source>
        <dbReference type="Pfam" id="PF21082"/>
    </source>
</evidence>
<dbReference type="InterPro" id="IPR045275">
    <property type="entry name" value="MscS_archaea/bacteria_type"/>
</dbReference>
<keyword evidence="5 7" id="KW-1133">Transmembrane helix</keyword>
<dbReference type="PANTHER" id="PTHR30221:SF1">
    <property type="entry name" value="SMALL-CONDUCTANCE MECHANOSENSITIVE CHANNEL"/>
    <property type="match status" value="1"/>
</dbReference>
<dbReference type="InterPro" id="IPR011014">
    <property type="entry name" value="MscS_channel_TM-2"/>
</dbReference>
<dbReference type="Gene3D" id="3.30.70.100">
    <property type="match status" value="1"/>
</dbReference>
<feature type="transmembrane region" description="Helical" evidence="7">
    <location>
        <begin position="58"/>
        <end position="79"/>
    </location>
</feature>
<dbReference type="SUPFAM" id="SSF82861">
    <property type="entry name" value="Mechanosensitive channel protein MscS (YggB), transmembrane region"/>
    <property type="match status" value="1"/>
</dbReference>
<keyword evidence="6 7" id="KW-0472">Membrane</keyword>
<keyword evidence="3" id="KW-1003">Cell membrane</keyword>
<evidence type="ECO:0000256" key="2">
    <source>
        <dbReference type="ARBA" id="ARBA00008017"/>
    </source>
</evidence>
<reference evidence="11" key="1">
    <citation type="journal article" date="2019" name="Int. J. Syst. Evol. Microbiol.">
        <title>The Global Catalogue of Microorganisms (GCM) 10K type strain sequencing project: providing services to taxonomists for standard genome sequencing and annotation.</title>
        <authorList>
            <consortium name="The Broad Institute Genomics Platform"/>
            <consortium name="The Broad Institute Genome Sequencing Center for Infectious Disease"/>
            <person name="Wu L."/>
            <person name="Ma J."/>
        </authorList>
    </citation>
    <scope>NUCLEOTIDE SEQUENCE [LARGE SCALE GENOMIC DNA]</scope>
    <source>
        <strain evidence="11">KCTC 52042</strain>
    </source>
</reference>
<dbReference type="Gene3D" id="2.30.30.60">
    <property type="match status" value="1"/>
</dbReference>
<feature type="transmembrane region" description="Helical" evidence="7">
    <location>
        <begin position="12"/>
        <end position="37"/>
    </location>
</feature>
<organism evidence="10 11">
    <name type="scientific">Gracilimonas halophila</name>
    <dbReference type="NCBI Taxonomy" id="1834464"/>
    <lineage>
        <taxon>Bacteria</taxon>
        <taxon>Pseudomonadati</taxon>
        <taxon>Balneolota</taxon>
        <taxon>Balneolia</taxon>
        <taxon>Balneolales</taxon>
        <taxon>Balneolaceae</taxon>
        <taxon>Gracilimonas</taxon>
    </lineage>
</organism>
<gene>
    <name evidence="10" type="ORF">ACFSVN_13290</name>
</gene>
<dbReference type="Gene3D" id="1.10.287.1260">
    <property type="match status" value="1"/>
</dbReference>
<dbReference type="SUPFAM" id="SSF50182">
    <property type="entry name" value="Sm-like ribonucleoproteins"/>
    <property type="match status" value="1"/>
</dbReference>
<keyword evidence="4 7" id="KW-0812">Transmembrane</keyword>